<dbReference type="Pfam" id="PF00675">
    <property type="entry name" value="Peptidase_M16"/>
    <property type="match status" value="1"/>
</dbReference>
<evidence type="ECO:0008006" key="5">
    <source>
        <dbReference type="Google" id="ProtNLM"/>
    </source>
</evidence>
<dbReference type="EMBL" id="BARV01028253">
    <property type="protein sequence ID" value="GAI45711.1"/>
    <property type="molecule type" value="Genomic_DNA"/>
</dbReference>
<feature type="domain" description="Peptidase M16 N-terminal" evidence="2">
    <location>
        <begin position="3"/>
        <end position="95"/>
    </location>
</feature>
<organism evidence="4">
    <name type="scientific">marine sediment metagenome</name>
    <dbReference type="NCBI Taxonomy" id="412755"/>
    <lineage>
        <taxon>unclassified sequences</taxon>
        <taxon>metagenomes</taxon>
        <taxon>ecological metagenomes</taxon>
    </lineage>
</organism>
<evidence type="ECO:0000259" key="2">
    <source>
        <dbReference type="Pfam" id="PF00675"/>
    </source>
</evidence>
<comment type="similarity">
    <text evidence="1">Belongs to the peptidase M16 family.</text>
</comment>
<dbReference type="InterPro" id="IPR050361">
    <property type="entry name" value="MPP/UQCRC_Complex"/>
</dbReference>
<dbReference type="InterPro" id="IPR011249">
    <property type="entry name" value="Metalloenz_LuxS/M16"/>
</dbReference>
<evidence type="ECO:0000313" key="4">
    <source>
        <dbReference type="EMBL" id="GAI45711.1"/>
    </source>
</evidence>
<dbReference type="AlphaFoldDB" id="X1PT62"/>
<gene>
    <name evidence="4" type="ORF">S06H3_45283</name>
</gene>
<evidence type="ECO:0000256" key="1">
    <source>
        <dbReference type="ARBA" id="ARBA00007261"/>
    </source>
</evidence>
<feature type="non-terminal residue" evidence="4">
    <location>
        <position position="260"/>
    </location>
</feature>
<comment type="caution">
    <text evidence="4">The sequence shown here is derived from an EMBL/GenBank/DDBJ whole genome shotgun (WGS) entry which is preliminary data.</text>
</comment>
<dbReference type="InterPro" id="IPR007863">
    <property type="entry name" value="Peptidase_M16_C"/>
</dbReference>
<evidence type="ECO:0000259" key="3">
    <source>
        <dbReference type="Pfam" id="PF05193"/>
    </source>
</evidence>
<protein>
    <recommendedName>
        <fullName evidence="5">Peptidase M16 C-terminal domain-containing protein</fullName>
    </recommendedName>
</protein>
<feature type="non-terminal residue" evidence="4">
    <location>
        <position position="1"/>
    </location>
</feature>
<proteinExistence type="inferred from homology"/>
<reference evidence="4" key="1">
    <citation type="journal article" date="2014" name="Front. Microbiol.">
        <title>High frequency of phylogenetically diverse reductive dehalogenase-homologous genes in deep subseafloor sedimentary metagenomes.</title>
        <authorList>
            <person name="Kawai M."/>
            <person name="Futagami T."/>
            <person name="Toyoda A."/>
            <person name="Takaki Y."/>
            <person name="Nishi S."/>
            <person name="Hori S."/>
            <person name="Arai W."/>
            <person name="Tsubouchi T."/>
            <person name="Morono Y."/>
            <person name="Uchiyama I."/>
            <person name="Ito T."/>
            <person name="Fujiyama A."/>
            <person name="Inagaki F."/>
            <person name="Takami H."/>
        </authorList>
    </citation>
    <scope>NUCLEOTIDE SEQUENCE</scope>
    <source>
        <strain evidence="4">Expedition CK06-06</strain>
    </source>
</reference>
<feature type="domain" description="Peptidase M16 C-terminal" evidence="3">
    <location>
        <begin position="101"/>
        <end position="259"/>
    </location>
</feature>
<accession>X1PT62</accession>
<dbReference type="InterPro" id="IPR011765">
    <property type="entry name" value="Pept_M16_N"/>
</dbReference>
<dbReference type="PANTHER" id="PTHR11851">
    <property type="entry name" value="METALLOPROTEASE"/>
    <property type="match status" value="1"/>
</dbReference>
<dbReference type="PANTHER" id="PTHR11851:SF49">
    <property type="entry name" value="MITOCHONDRIAL-PROCESSING PEPTIDASE SUBUNIT ALPHA"/>
    <property type="match status" value="1"/>
</dbReference>
<sequence>VNEAFDRTGAKFNAFTGEESTVYYAAVLPEYLLEITRLWTRLLRPALRKDDFGLEKNVIKEEIAMYKDLPHYDVMDRARALHFKNHPCGHSVLGTEESITNLSAEQMQSYFSKRYAPNNIIAACAGNFDFDSLCQTIQADCSDWQKAPADRNLQPCPGSAEKQRLEKPGLVREHICLVSAAVSAQDPRRYAAQLLTTIVGDSVGSRFFWALVDTALAETATMQFEPMDHIGALYSYIRCSPENFSKVMATVINILRDLTS</sequence>
<dbReference type="SUPFAM" id="SSF63411">
    <property type="entry name" value="LuxS/MPP-like metallohydrolase"/>
    <property type="match status" value="2"/>
</dbReference>
<dbReference type="GO" id="GO:0046872">
    <property type="term" value="F:metal ion binding"/>
    <property type="evidence" value="ECO:0007669"/>
    <property type="project" value="InterPro"/>
</dbReference>
<dbReference type="Pfam" id="PF05193">
    <property type="entry name" value="Peptidase_M16_C"/>
    <property type="match status" value="1"/>
</dbReference>
<dbReference type="Gene3D" id="3.30.830.10">
    <property type="entry name" value="Metalloenzyme, LuxS/M16 peptidase-like"/>
    <property type="match status" value="2"/>
</dbReference>
<name>X1PT62_9ZZZZ</name>